<proteinExistence type="predicted"/>
<dbReference type="AlphaFoldDB" id="A0A4Z1P964"/>
<feature type="region of interest" description="Disordered" evidence="1">
    <location>
        <begin position="102"/>
        <end position="138"/>
    </location>
</feature>
<name>A0A4Z1P964_9PEZI</name>
<gene>
    <name evidence="2" type="ORF">E6O75_ATG04250</name>
</gene>
<keyword evidence="3" id="KW-1185">Reference proteome</keyword>
<organism evidence="2 3">
    <name type="scientific">Venturia nashicola</name>
    <dbReference type="NCBI Taxonomy" id="86259"/>
    <lineage>
        <taxon>Eukaryota</taxon>
        <taxon>Fungi</taxon>
        <taxon>Dikarya</taxon>
        <taxon>Ascomycota</taxon>
        <taxon>Pezizomycotina</taxon>
        <taxon>Dothideomycetes</taxon>
        <taxon>Pleosporomycetidae</taxon>
        <taxon>Venturiales</taxon>
        <taxon>Venturiaceae</taxon>
        <taxon>Venturia</taxon>
    </lineage>
</organism>
<accession>A0A4Z1P964</accession>
<sequence length="284" mass="31560">MRLAPLQRPQTDHVQIHPTFVSLAQAQAHMVDAPTAGLTYLTVYGLRTDEKRWNESAPGIDLSLATKTGRSSSAQPRSDMKDGMDRNLSSRAFCDVNAHQDRFPAPDMTSRMKGSQAVRQSGSQAVRQPGSQAVRQSGSLWLPRRMHIEPDGLQWSGQWKMLSTYTVCGAGMVDRRERQLLCESRCMSTRSATWFEVGSCVLPEPETHACRAPSLEHRPDRVSQSSTSLNEVRRSDTALAPDFFTTHLSLLNRRQTTLPSSAPTVRIFHLIARQQAGPPPVVTL</sequence>
<comment type="caution">
    <text evidence="2">The sequence shown here is derived from an EMBL/GenBank/DDBJ whole genome shotgun (WGS) entry which is preliminary data.</text>
</comment>
<feature type="region of interest" description="Disordered" evidence="1">
    <location>
        <begin position="64"/>
        <end position="86"/>
    </location>
</feature>
<dbReference type="Proteomes" id="UP000298493">
    <property type="component" value="Unassembled WGS sequence"/>
</dbReference>
<evidence type="ECO:0000313" key="3">
    <source>
        <dbReference type="Proteomes" id="UP000298493"/>
    </source>
</evidence>
<dbReference type="EMBL" id="SNSC02000004">
    <property type="protein sequence ID" value="TID25045.1"/>
    <property type="molecule type" value="Genomic_DNA"/>
</dbReference>
<reference evidence="2 3" key="1">
    <citation type="submission" date="2019-04" db="EMBL/GenBank/DDBJ databases">
        <title>High contiguity whole genome sequence and gene annotation resource for two Venturia nashicola isolates.</title>
        <authorList>
            <person name="Prokchorchik M."/>
            <person name="Won K."/>
            <person name="Lee Y."/>
            <person name="Choi E.D."/>
            <person name="Segonzac C."/>
            <person name="Sohn K.H."/>
        </authorList>
    </citation>
    <scope>NUCLEOTIDE SEQUENCE [LARGE SCALE GENOMIC DNA]</scope>
    <source>
        <strain evidence="2 3">PRI2</strain>
    </source>
</reference>
<evidence type="ECO:0000313" key="2">
    <source>
        <dbReference type="EMBL" id="TID25045.1"/>
    </source>
</evidence>
<evidence type="ECO:0000256" key="1">
    <source>
        <dbReference type="SAM" id="MobiDB-lite"/>
    </source>
</evidence>
<feature type="compositionally biased region" description="Polar residues" evidence="1">
    <location>
        <begin position="117"/>
        <end position="138"/>
    </location>
</feature>
<feature type="compositionally biased region" description="Polar residues" evidence="1">
    <location>
        <begin position="65"/>
        <end position="76"/>
    </location>
</feature>
<protein>
    <submittedName>
        <fullName evidence="2">Uncharacterized protein</fullName>
    </submittedName>
</protein>